<dbReference type="InterPro" id="IPR007712">
    <property type="entry name" value="RelE/ParE_toxin"/>
</dbReference>
<organism evidence="2 3">
    <name type="scientific">Candidatus Protofrankia datiscae</name>
    <dbReference type="NCBI Taxonomy" id="2716812"/>
    <lineage>
        <taxon>Bacteria</taxon>
        <taxon>Bacillati</taxon>
        <taxon>Actinomycetota</taxon>
        <taxon>Actinomycetes</taxon>
        <taxon>Frankiales</taxon>
        <taxon>Frankiaceae</taxon>
        <taxon>Protofrankia</taxon>
    </lineage>
</organism>
<evidence type="ECO:0000256" key="1">
    <source>
        <dbReference type="ARBA" id="ARBA00022649"/>
    </source>
</evidence>
<dbReference type="Pfam" id="PF05016">
    <property type="entry name" value="ParE_toxin"/>
    <property type="match status" value="1"/>
</dbReference>
<dbReference type="AlphaFoldDB" id="F8AVP1"/>
<reference evidence="2 3" key="1">
    <citation type="submission" date="2011-05" db="EMBL/GenBank/DDBJ databases">
        <title>Complete sequence of chromosome of Frankia symbiont of Datisca glomerata.</title>
        <authorList>
            <consortium name="US DOE Joint Genome Institute"/>
            <person name="Lucas S."/>
            <person name="Han J."/>
            <person name="Lapidus A."/>
            <person name="Cheng J.-F."/>
            <person name="Goodwin L."/>
            <person name="Pitluck S."/>
            <person name="Peters L."/>
            <person name="Mikhailova N."/>
            <person name="Chertkov O."/>
            <person name="Teshima H."/>
            <person name="Han C."/>
            <person name="Tapia R."/>
            <person name="Land M."/>
            <person name="Hauser L."/>
            <person name="Kyrpides N."/>
            <person name="Ivanova N."/>
            <person name="Pagani I."/>
            <person name="Berry A."/>
            <person name="Pawlowski K."/>
            <person name="Persson T."/>
            <person name="Vanden Heuvel B."/>
            <person name="Benson D."/>
            <person name="Woyke T."/>
        </authorList>
    </citation>
    <scope>NUCLEOTIDE SEQUENCE [LARGE SCALE GENOMIC DNA]</scope>
    <source>
        <strain evidence="3">4085684</strain>
    </source>
</reference>
<dbReference type="EMBL" id="CP002801">
    <property type="protein sequence ID" value="AEH11074.1"/>
    <property type="molecule type" value="Genomic_DNA"/>
</dbReference>
<dbReference type="STRING" id="656024.FsymDg_3797"/>
<accession>F8AVP1</accession>
<dbReference type="SUPFAM" id="SSF143011">
    <property type="entry name" value="RelE-like"/>
    <property type="match status" value="1"/>
</dbReference>
<dbReference type="Proteomes" id="UP000001549">
    <property type="component" value="Chromosome"/>
</dbReference>
<name>F8AVP1_9ACTN</name>
<dbReference type="HOGENOM" id="CLU_1978253_0_0_11"/>
<keyword evidence="1" id="KW-1277">Toxin-antitoxin system</keyword>
<protein>
    <submittedName>
        <fullName evidence="2">Plasmid stabilization system</fullName>
    </submittedName>
</protein>
<dbReference type="KEGG" id="fsy:FsymDg_3797"/>
<evidence type="ECO:0000313" key="3">
    <source>
        <dbReference type="Proteomes" id="UP000001549"/>
    </source>
</evidence>
<dbReference type="eggNOG" id="COG2026">
    <property type="taxonomic scope" value="Bacteria"/>
</dbReference>
<proteinExistence type="predicted"/>
<dbReference type="InterPro" id="IPR035093">
    <property type="entry name" value="RelE/ParE_toxin_dom_sf"/>
</dbReference>
<evidence type="ECO:0000313" key="2">
    <source>
        <dbReference type="EMBL" id="AEH11074.1"/>
    </source>
</evidence>
<dbReference type="Gene3D" id="3.30.2310.20">
    <property type="entry name" value="RelE-like"/>
    <property type="match status" value="1"/>
</dbReference>
<gene>
    <name evidence="2" type="ordered locus">FsymDg_3797</name>
</gene>
<keyword evidence="3" id="KW-1185">Reference proteome</keyword>
<sequence>MPGHHCSSRVPRLGALDPVARRRVQAVIDLLADSPHPLLARQLVGGADEWRVRTGDHRIMYDIQDKEPIILVVAVGNSSLSVGPLSRRVFIWSMTKTSPCTATTLAVYGHNQGAAIVSHDRRFAQW</sequence>